<dbReference type="PANTHER" id="PTHR11545">
    <property type="entry name" value="RIBOSOMAL PROTEIN L13"/>
    <property type="match status" value="1"/>
</dbReference>
<dbReference type="GO" id="GO:0003729">
    <property type="term" value="F:mRNA binding"/>
    <property type="evidence" value="ECO:0007669"/>
    <property type="project" value="TreeGrafter"/>
</dbReference>
<feature type="region of interest" description="Disordered" evidence="4">
    <location>
        <begin position="212"/>
        <end position="253"/>
    </location>
</feature>
<evidence type="ECO:0000313" key="5">
    <source>
        <dbReference type="EMBL" id="KAJ8613342.1"/>
    </source>
</evidence>
<dbReference type="SUPFAM" id="SSF52161">
    <property type="entry name" value="Ribosomal protein L13"/>
    <property type="match status" value="1"/>
</dbReference>
<name>A0AAD7UMY1_9STRA</name>
<evidence type="ECO:0000256" key="3">
    <source>
        <dbReference type="ARBA" id="ARBA00023274"/>
    </source>
</evidence>
<organism evidence="5 6">
    <name type="scientific">Chrysophaeum taylorii</name>
    <dbReference type="NCBI Taxonomy" id="2483200"/>
    <lineage>
        <taxon>Eukaryota</taxon>
        <taxon>Sar</taxon>
        <taxon>Stramenopiles</taxon>
        <taxon>Ochrophyta</taxon>
        <taxon>Pelagophyceae</taxon>
        <taxon>Pelagomonadales</taxon>
        <taxon>Pelagomonadaceae</taxon>
        <taxon>Chrysophaeum</taxon>
    </lineage>
</organism>
<protein>
    <recommendedName>
        <fullName evidence="7">60S ribosomal protein L13a</fullName>
    </recommendedName>
</protein>
<accession>A0AAD7UMY1</accession>
<keyword evidence="6" id="KW-1185">Reference proteome</keyword>
<dbReference type="GO" id="GO:0006412">
    <property type="term" value="P:translation"/>
    <property type="evidence" value="ECO:0007669"/>
    <property type="project" value="InterPro"/>
</dbReference>
<sequence length="253" mass="28571">VRFVVKKSLVAEMVFEKVVVVDGRTHMLGRLASVVAKELLCGQHIVVVRTEQIIVSGSLMRNKVKYTQFLKKRTNTNPKKGPIHYRSPARMFWRTVRGMIPHKTYRGQQAMSRLQCYEGVPTEFSKKKKMVVPQALKVLRLKPGRRFCVLGRLATEFGWKHAKLIDKLEDQRRVVAAEFYAKKKTEAHQRALAEREADLSEVLPKLAEFGHYITPTEPKQAEPAPMEEEKEEATPAAAATSAEPSADAGAGDY</sequence>
<dbReference type="GO" id="GO:0017148">
    <property type="term" value="P:negative regulation of translation"/>
    <property type="evidence" value="ECO:0007669"/>
    <property type="project" value="TreeGrafter"/>
</dbReference>
<dbReference type="InterPro" id="IPR005822">
    <property type="entry name" value="Ribosomal_uL13"/>
</dbReference>
<dbReference type="InterPro" id="IPR036899">
    <property type="entry name" value="Ribosomal_uL13_sf"/>
</dbReference>
<dbReference type="Gene3D" id="3.90.1180.10">
    <property type="entry name" value="Ribosomal protein L13"/>
    <property type="match status" value="1"/>
</dbReference>
<keyword evidence="2" id="KW-0689">Ribosomal protein</keyword>
<dbReference type="HAMAP" id="MF_01366">
    <property type="entry name" value="Ribosomal_uL13"/>
    <property type="match status" value="1"/>
</dbReference>
<dbReference type="PANTHER" id="PTHR11545:SF3">
    <property type="entry name" value="LARGE RIBOSOMAL SUBUNIT PROTEIN UL13"/>
    <property type="match status" value="1"/>
</dbReference>
<evidence type="ECO:0008006" key="7">
    <source>
        <dbReference type="Google" id="ProtNLM"/>
    </source>
</evidence>
<feature type="compositionally biased region" description="Low complexity" evidence="4">
    <location>
        <begin position="234"/>
        <end position="253"/>
    </location>
</feature>
<keyword evidence="3" id="KW-0687">Ribonucleoprotein</keyword>
<dbReference type="CDD" id="cd00392">
    <property type="entry name" value="Ribosomal_L13"/>
    <property type="match status" value="1"/>
</dbReference>
<dbReference type="GO" id="GO:0003735">
    <property type="term" value="F:structural constituent of ribosome"/>
    <property type="evidence" value="ECO:0007669"/>
    <property type="project" value="InterPro"/>
</dbReference>
<dbReference type="Gene3D" id="6.10.250.3250">
    <property type="match status" value="1"/>
</dbReference>
<gene>
    <name evidence="5" type="ORF">CTAYLR_002233</name>
</gene>
<evidence type="ECO:0000256" key="2">
    <source>
        <dbReference type="ARBA" id="ARBA00022980"/>
    </source>
</evidence>
<dbReference type="Pfam" id="PF00572">
    <property type="entry name" value="Ribosomal_L13"/>
    <property type="match status" value="1"/>
</dbReference>
<comment type="caution">
    <text evidence="5">The sequence shown here is derived from an EMBL/GenBank/DDBJ whole genome shotgun (WGS) entry which is preliminary data.</text>
</comment>
<dbReference type="EMBL" id="JAQMWT010000029">
    <property type="protein sequence ID" value="KAJ8613342.1"/>
    <property type="molecule type" value="Genomic_DNA"/>
</dbReference>
<comment type="similarity">
    <text evidence="1">Belongs to the universal ribosomal protein uL13 family.</text>
</comment>
<dbReference type="AlphaFoldDB" id="A0AAD7UMY1"/>
<dbReference type="InterPro" id="IPR005755">
    <property type="entry name" value="Ribosomal_uL13_euk/arc"/>
</dbReference>
<feature type="non-terminal residue" evidence="5">
    <location>
        <position position="1"/>
    </location>
</feature>
<evidence type="ECO:0000313" key="6">
    <source>
        <dbReference type="Proteomes" id="UP001230188"/>
    </source>
</evidence>
<proteinExistence type="inferred from homology"/>
<evidence type="ECO:0000256" key="1">
    <source>
        <dbReference type="ARBA" id="ARBA00006227"/>
    </source>
</evidence>
<dbReference type="Proteomes" id="UP001230188">
    <property type="component" value="Unassembled WGS sequence"/>
</dbReference>
<reference evidence="5" key="1">
    <citation type="submission" date="2023-01" db="EMBL/GenBank/DDBJ databases">
        <title>Metagenome sequencing of chrysophaentin producing Chrysophaeum taylorii.</title>
        <authorList>
            <person name="Davison J."/>
            <person name="Bewley C."/>
        </authorList>
    </citation>
    <scope>NUCLEOTIDE SEQUENCE</scope>
    <source>
        <strain evidence="5">NIES-1699</strain>
    </source>
</reference>
<dbReference type="NCBIfam" id="TIGR01077">
    <property type="entry name" value="L13_A_E"/>
    <property type="match status" value="1"/>
</dbReference>
<evidence type="ECO:0000256" key="4">
    <source>
        <dbReference type="SAM" id="MobiDB-lite"/>
    </source>
</evidence>
<dbReference type="FunFam" id="3.90.1180.10:FF:000009">
    <property type="entry name" value="60S ribosomal protein L13a"/>
    <property type="match status" value="1"/>
</dbReference>
<dbReference type="GO" id="GO:0022625">
    <property type="term" value="C:cytosolic large ribosomal subunit"/>
    <property type="evidence" value="ECO:0007669"/>
    <property type="project" value="TreeGrafter"/>
</dbReference>